<dbReference type="Pfam" id="PF01915">
    <property type="entry name" value="Glyco_hydro_3_C"/>
    <property type="match status" value="1"/>
</dbReference>
<feature type="chain" id="PRO_5042834583" description="beta-glucosidase" evidence="7">
    <location>
        <begin position="23"/>
        <end position="763"/>
    </location>
</feature>
<dbReference type="EC" id="3.2.1.21" evidence="3"/>
<keyword evidence="10" id="KW-1185">Reference proteome</keyword>
<dbReference type="InterPro" id="IPR017853">
    <property type="entry name" value="GH"/>
</dbReference>
<evidence type="ECO:0000256" key="4">
    <source>
        <dbReference type="ARBA" id="ARBA00022729"/>
    </source>
</evidence>
<dbReference type="FunFam" id="2.60.40.10:FF:000495">
    <property type="entry name" value="Periplasmic beta-glucosidase"/>
    <property type="match status" value="1"/>
</dbReference>
<dbReference type="Pfam" id="PF00933">
    <property type="entry name" value="Glyco_hydro_3"/>
    <property type="match status" value="1"/>
</dbReference>
<dbReference type="InterPro" id="IPR026891">
    <property type="entry name" value="Fn3-like"/>
</dbReference>
<dbReference type="InterPro" id="IPR036962">
    <property type="entry name" value="Glyco_hydro_3_N_sf"/>
</dbReference>
<comment type="caution">
    <text evidence="9">The sequence shown here is derived from an EMBL/GenBank/DDBJ whole genome shotgun (WGS) entry which is preliminary data.</text>
</comment>
<dbReference type="GO" id="GO:0008422">
    <property type="term" value="F:beta-glucosidase activity"/>
    <property type="evidence" value="ECO:0007669"/>
    <property type="project" value="UniProtKB-EC"/>
</dbReference>
<keyword evidence="6" id="KW-0326">Glycosidase</keyword>
<dbReference type="Pfam" id="PF14310">
    <property type="entry name" value="Fn3-like"/>
    <property type="match status" value="1"/>
</dbReference>
<dbReference type="RefSeq" id="WP_338239268.1">
    <property type="nucleotide sequence ID" value="NZ_BQKE01000004.1"/>
</dbReference>
<dbReference type="FunFam" id="3.20.20.300:FF:000007">
    <property type="entry name" value="Lysosomal beta glucosidase"/>
    <property type="match status" value="1"/>
</dbReference>
<dbReference type="InterPro" id="IPR051915">
    <property type="entry name" value="Cellulose_Degrad_GH3"/>
</dbReference>
<evidence type="ECO:0000256" key="7">
    <source>
        <dbReference type="SAM" id="SignalP"/>
    </source>
</evidence>
<evidence type="ECO:0000256" key="3">
    <source>
        <dbReference type="ARBA" id="ARBA00012744"/>
    </source>
</evidence>
<dbReference type="PANTHER" id="PTHR30620">
    <property type="entry name" value="PERIPLASMIC BETA-GLUCOSIDASE-RELATED"/>
    <property type="match status" value="1"/>
</dbReference>
<evidence type="ECO:0000313" key="9">
    <source>
        <dbReference type="EMBL" id="GJM64187.1"/>
    </source>
</evidence>
<dbReference type="Proteomes" id="UP001310022">
    <property type="component" value="Unassembled WGS sequence"/>
</dbReference>
<protein>
    <recommendedName>
        <fullName evidence="3">beta-glucosidase</fullName>
        <ecNumber evidence="3">3.2.1.21</ecNumber>
    </recommendedName>
</protein>
<gene>
    <name evidence="9" type="primary">xloA_3</name>
    <name evidence="9" type="ORF">PEDI_47390</name>
</gene>
<proteinExistence type="inferred from homology"/>
<feature type="signal peptide" evidence="7">
    <location>
        <begin position="1"/>
        <end position="22"/>
    </location>
</feature>
<dbReference type="Gene3D" id="3.20.20.300">
    <property type="entry name" value="Glycoside hydrolase, family 3, N-terminal domain"/>
    <property type="match status" value="1"/>
</dbReference>
<dbReference type="Gene3D" id="3.40.50.1700">
    <property type="entry name" value="Glycoside hydrolase family 3 C-terminal domain"/>
    <property type="match status" value="1"/>
</dbReference>
<dbReference type="SUPFAM" id="SSF51445">
    <property type="entry name" value="(Trans)glycosidases"/>
    <property type="match status" value="1"/>
</dbReference>
<dbReference type="InterPro" id="IPR001764">
    <property type="entry name" value="Glyco_hydro_3_N"/>
</dbReference>
<dbReference type="InterPro" id="IPR013783">
    <property type="entry name" value="Ig-like_fold"/>
</dbReference>
<organism evidence="9 10">
    <name type="scientific">Persicobacter diffluens</name>
    <dbReference type="NCBI Taxonomy" id="981"/>
    <lineage>
        <taxon>Bacteria</taxon>
        <taxon>Pseudomonadati</taxon>
        <taxon>Bacteroidota</taxon>
        <taxon>Cytophagia</taxon>
        <taxon>Cytophagales</taxon>
        <taxon>Persicobacteraceae</taxon>
        <taxon>Persicobacter</taxon>
    </lineage>
</organism>
<dbReference type="PANTHER" id="PTHR30620:SF16">
    <property type="entry name" value="LYSOSOMAL BETA GLUCOSIDASE"/>
    <property type="match status" value="1"/>
</dbReference>
<evidence type="ECO:0000256" key="1">
    <source>
        <dbReference type="ARBA" id="ARBA00000448"/>
    </source>
</evidence>
<name>A0AAN4W4L4_9BACT</name>
<accession>A0AAN4W4L4</accession>
<feature type="domain" description="Fibronectin type III-like" evidence="8">
    <location>
        <begin position="684"/>
        <end position="753"/>
    </location>
</feature>
<dbReference type="EMBL" id="BQKE01000004">
    <property type="protein sequence ID" value="GJM64187.1"/>
    <property type="molecule type" value="Genomic_DNA"/>
</dbReference>
<reference evidence="9 10" key="1">
    <citation type="submission" date="2021-12" db="EMBL/GenBank/DDBJ databases">
        <title>Genome sequencing of bacteria with rrn-lacking chromosome and rrn-plasmid.</title>
        <authorList>
            <person name="Anda M."/>
            <person name="Iwasaki W."/>
        </authorList>
    </citation>
    <scope>NUCLEOTIDE SEQUENCE [LARGE SCALE GENOMIC DNA]</scope>
    <source>
        <strain evidence="9 10">NBRC 15940</strain>
    </source>
</reference>
<dbReference type="InterPro" id="IPR036881">
    <property type="entry name" value="Glyco_hydro_3_C_sf"/>
</dbReference>
<dbReference type="SUPFAM" id="SSF52279">
    <property type="entry name" value="Beta-D-glucan exohydrolase, C-terminal domain"/>
    <property type="match status" value="1"/>
</dbReference>
<dbReference type="AlphaFoldDB" id="A0AAN4W4L4"/>
<evidence type="ECO:0000256" key="5">
    <source>
        <dbReference type="ARBA" id="ARBA00022801"/>
    </source>
</evidence>
<dbReference type="Gene3D" id="2.60.40.10">
    <property type="entry name" value="Immunoglobulins"/>
    <property type="match status" value="1"/>
</dbReference>
<evidence type="ECO:0000256" key="6">
    <source>
        <dbReference type="ARBA" id="ARBA00023295"/>
    </source>
</evidence>
<comment type="catalytic activity">
    <reaction evidence="1">
        <text>Hydrolysis of terminal, non-reducing beta-D-glucosyl residues with release of beta-D-glucose.</text>
        <dbReference type="EC" id="3.2.1.21"/>
    </reaction>
</comment>
<evidence type="ECO:0000313" key="10">
    <source>
        <dbReference type="Proteomes" id="UP001310022"/>
    </source>
</evidence>
<keyword evidence="5 9" id="KW-0378">Hydrolase</keyword>
<dbReference type="GO" id="GO:0009251">
    <property type="term" value="P:glucan catabolic process"/>
    <property type="evidence" value="ECO:0007669"/>
    <property type="project" value="TreeGrafter"/>
</dbReference>
<dbReference type="InterPro" id="IPR002772">
    <property type="entry name" value="Glyco_hydro_3_C"/>
</dbReference>
<sequence length="763" mass="84792">MKKIFFWILLLNFQGVLTEAFAQEDSDKYIDTLIGKMTLSEKVGQMTQLTLEMVSKGDGYKMKSPHELDEAKLEDVLLRHHIGSILNCAGTPHTIEKWGGIINKIQEVAMKDRLQIPVLYGIDAIHGANYTIGATLYPQEIGLAASWNLELVEQAAALTAYETRASGIPWTFSPTLDLAVNPEWPRVWESFGEDPHLMAEMGVAMTKGFQGDDVAQKDRIAACLKHFVGYGAPKSGKDRSPAWIPERMMREYFLPPFQAAIDAGAKSIMINSGEVNGVPVHASKWLLTDILRDEMGFEGVAVTDWFDIWNLVERHAVAKDKRQAVKMAIDAGVDMSMVPLDLDFGPILISLVEDGEISMERIDLSVRRILKMKQELGLFENYKVVPGDYPAFASKKHQQVAFDLAAESITLLKNEAGFLPISKKSKILLCGPNANSMRPLNGGWSYSWQGDVTDQYAQEYHTIYEAFVNKFGKKNINLIEGVSYDMAASYDVDQWVNPEEITKAAEAVDYIVLCLGENSYTEKPGDLNDLSISANQRALAKVASATGKPVILVLTAGRPRVIHDIVSDIPAVLHTYLPGNYGADALSEILTGEVNPSGKLPYTYPRYTNDLVPYYHKVSEGLAHNDGNEYTEPFFNPQWEFGYGLSYTQFEYSNLEISSASMSRNGSLKITVEVKNVGKRAGKEVVQLYLSDLVATVSPSVKRLKRFQKIDLQPGASEKVVFKLEEKDLAFVGIDQQWVAETGTFKVCIGGESTQFELVESIK</sequence>
<keyword evidence="4 7" id="KW-0732">Signal</keyword>
<evidence type="ECO:0000256" key="2">
    <source>
        <dbReference type="ARBA" id="ARBA00005336"/>
    </source>
</evidence>
<dbReference type="SMART" id="SM01217">
    <property type="entry name" value="Fn3_like"/>
    <property type="match status" value="1"/>
</dbReference>
<dbReference type="PRINTS" id="PR00133">
    <property type="entry name" value="GLHYDRLASE3"/>
</dbReference>
<evidence type="ECO:0000259" key="8">
    <source>
        <dbReference type="SMART" id="SM01217"/>
    </source>
</evidence>
<comment type="similarity">
    <text evidence="2">Belongs to the glycosyl hydrolase 3 family.</text>
</comment>